<keyword evidence="2" id="KW-0472">Membrane</keyword>
<feature type="domain" description="Membrane protein 6-pyruvoyl-tetrahydropterin synthase-related" evidence="3">
    <location>
        <begin position="87"/>
        <end position="361"/>
    </location>
</feature>
<keyword evidence="2" id="KW-1133">Transmembrane helix</keyword>
<proteinExistence type="predicted"/>
<dbReference type="InterPro" id="IPR018776">
    <property type="entry name" value="Membrane_prot_PTPS-rel_domain"/>
</dbReference>
<organism evidence="4 5">
    <name type="scientific">Companilactobacillus heilongjiangensis</name>
    <dbReference type="NCBI Taxonomy" id="1074467"/>
    <lineage>
        <taxon>Bacteria</taxon>
        <taxon>Bacillati</taxon>
        <taxon>Bacillota</taxon>
        <taxon>Bacilli</taxon>
        <taxon>Lactobacillales</taxon>
        <taxon>Lactobacillaceae</taxon>
        <taxon>Companilactobacillus</taxon>
    </lineage>
</organism>
<evidence type="ECO:0000256" key="2">
    <source>
        <dbReference type="SAM" id="Phobius"/>
    </source>
</evidence>
<feature type="transmembrane region" description="Helical" evidence="2">
    <location>
        <begin position="223"/>
        <end position="246"/>
    </location>
</feature>
<dbReference type="STRING" id="1074467.JP39_09680"/>
<gene>
    <name evidence="4" type="ORF">JP39_09680</name>
</gene>
<feature type="transmembrane region" description="Helical" evidence="2">
    <location>
        <begin position="285"/>
        <end position="302"/>
    </location>
</feature>
<reference evidence="4 5" key="1">
    <citation type="submission" date="2015-08" db="EMBL/GenBank/DDBJ databases">
        <title>Genomic sequence of Lactobacillus heilongjiangensis DSM 28069, isolated from Chinese traditional pickle.</title>
        <authorList>
            <person name="Jiang X."/>
            <person name="Zheng B."/>
            <person name="Cheng H."/>
        </authorList>
    </citation>
    <scope>NUCLEOTIDE SEQUENCE [LARGE SCALE GENOMIC DNA]</scope>
    <source>
        <strain evidence="4 5">DSM 28069</strain>
    </source>
</reference>
<feature type="transmembrane region" description="Helical" evidence="2">
    <location>
        <begin position="12"/>
        <end position="30"/>
    </location>
</feature>
<sequence>MKRLKLNKLSSLILLVMMYFIMSAIMYLIIRQKFIWNGDDVYYQFQRIQGIQHSFKVGVFPTLSTMNFGRIGYGVNLFYPWLTLVPFGIVGMFTNNLISTYYITLGLLFFVSFLVSHYSMYKLSGSTNQSIAFSLIYNFCNYRLIELIPRASLAEYIATIFLPLCFVGLYEILYRNYRSWYILAIGMSLIVMTHVLTSFMTVILFVIILAVSVPKMDQRIKRIVALGYAALTTFLLSAAYLIPFLAEEKFQKYGQPDPQKLVGTDFWQSIVMGFNNSSSRMVEGNYYNIGAAMLIVIIVGLISFRKIDFTNKSIYVLGVVIFLVSTSIFPWHVFQNTPLALIQFPFRLLMFTSMFLSVTGSYLFMLYFNGAEPQAGTSSGNLKREPQAGTSSGNLKREPQAGTSSGNLKREPQAGTSSGNLKREPQAGTSSGNRLNIVFSNRACTC</sequence>
<dbReference type="AlphaFoldDB" id="A0A0K2LE72"/>
<protein>
    <recommendedName>
        <fullName evidence="3">Membrane protein 6-pyruvoyl-tetrahydropterin synthase-related domain-containing protein</fullName>
    </recommendedName>
</protein>
<feature type="transmembrane region" description="Helical" evidence="2">
    <location>
        <begin position="71"/>
        <end position="93"/>
    </location>
</feature>
<dbReference type="Proteomes" id="UP000061546">
    <property type="component" value="Chromosome"/>
</dbReference>
<evidence type="ECO:0000313" key="4">
    <source>
        <dbReference type="EMBL" id="ALB29599.1"/>
    </source>
</evidence>
<feature type="transmembrane region" description="Helical" evidence="2">
    <location>
        <begin position="314"/>
        <end position="334"/>
    </location>
</feature>
<feature type="transmembrane region" description="Helical" evidence="2">
    <location>
        <begin position="156"/>
        <end position="174"/>
    </location>
</feature>
<dbReference type="Pfam" id="PF10131">
    <property type="entry name" value="PTPS_related"/>
    <property type="match status" value="1"/>
</dbReference>
<accession>A0A0K2LE72</accession>
<feature type="transmembrane region" description="Helical" evidence="2">
    <location>
        <begin position="346"/>
        <end position="368"/>
    </location>
</feature>
<evidence type="ECO:0000313" key="5">
    <source>
        <dbReference type="Proteomes" id="UP000061546"/>
    </source>
</evidence>
<dbReference type="EMBL" id="CP012559">
    <property type="protein sequence ID" value="ALB29599.1"/>
    <property type="molecule type" value="Genomic_DNA"/>
</dbReference>
<feature type="transmembrane region" description="Helical" evidence="2">
    <location>
        <begin position="100"/>
        <end position="120"/>
    </location>
</feature>
<keyword evidence="5" id="KW-1185">Reference proteome</keyword>
<evidence type="ECO:0000256" key="1">
    <source>
        <dbReference type="SAM" id="MobiDB-lite"/>
    </source>
</evidence>
<dbReference type="KEGG" id="lhi:JP39_09680"/>
<evidence type="ECO:0000259" key="3">
    <source>
        <dbReference type="Pfam" id="PF10131"/>
    </source>
</evidence>
<feature type="transmembrane region" description="Helical" evidence="2">
    <location>
        <begin position="126"/>
        <end position="144"/>
    </location>
</feature>
<feature type="transmembrane region" description="Helical" evidence="2">
    <location>
        <begin position="180"/>
        <end position="211"/>
    </location>
</feature>
<name>A0A0K2LE72_9LACO</name>
<feature type="region of interest" description="Disordered" evidence="1">
    <location>
        <begin position="377"/>
        <end position="433"/>
    </location>
</feature>
<keyword evidence="2" id="KW-0812">Transmembrane</keyword>